<dbReference type="AlphaFoldDB" id="A0A1H3MX31"/>
<evidence type="ECO:0000313" key="3">
    <source>
        <dbReference type="Proteomes" id="UP000199035"/>
    </source>
</evidence>
<name>A0A1H3MX31_9GAMM</name>
<gene>
    <name evidence="2" type="ORF">SAMN05421643_13217</name>
</gene>
<protein>
    <recommendedName>
        <fullName evidence="4">SH3 domain-containing protein</fullName>
    </recommendedName>
</protein>
<keyword evidence="1" id="KW-0732">Signal</keyword>
<dbReference type="Proteomes" id="UP000199035">
    <property type="component" value="Unassembled WGS sequence"/>
</dbReference>
<feature type="chain" id="PRO_5011564264" description="SH3 domain-containing protein" evidence="1">
    <location>
        <begin position="20"/>
        <end position="122"/>
    </location>
</feature>
<sequence length="122" mass="13798">MKKLALITTLLVVCGEASAINCSQLSKIADDNSIPYGTKYSFVVKGQKGFRTYFYSAPSSECKIKQLFLIPKDSVVAYQEFKNENKTWLYVMYIDKNGKDTEGWVLENDFKVSGSISLKYAH</sequence>
<accession>A0A1H3MX31</accession>
<evidence type="ECO:0000256" key="1">
    <source>
        <dbReference type="SAM" id="SignalP"/>
    </source>
</evidence>
<organism evidence="2 3">
    <name type="scientific">Acinetobacter kyonggiensis</name>
    <dbReference type="NCBI Taxonomy" id="595670"/>
    <lineage>
        <taxon>Bacteria</taxon>
        <taxon>Pseudomonadati</taxon>
        <taxon>Pseudomonadota</taxon>
        <taxon>Gammaproteobacteria</taxon>
        <taxon>Moraxellales</taxon>
        <taxon>Moraxellaceae</taxon>
        <taxon>Acinetobacter</taxon>
    </lineage>
</organism>
<dbReference type="RefSeq" id="WP_092692545.1">
    <property type="nucleotide sequence ID" value="NZ_FNPK01000032.1"/>
</dbReference>
<feature type="signal peptide" evidence="1">
    <location>
        <begin position="1"/>
        <end position="19"/>
    </location>
</feature>
<proteinExistence type="predicted"/>
<evidence type="ECO:0000313" key="2">
    <source>
        <dbReference type="EMBL" id="SDY80795.1"/>
    </source>
</evidence>
<dbReference type="EMBL" id="FNPK01000032">
    <property type="protein sequence ID" value="SDY80795.1"/>
    <property type="molecule type" value="Genomic_DNA"/>
</dbReference>
<evidence type="ECO:0008006" key="4">
    <source>
        <dbReference type="Google" id="ProtNLM"/>
    </source>
</evidence>
<reference evidence="3" key="1">
    <citation type="submission" date="2016-10" db="EMBL/GenBank/DDBJ databases">
        <authorList>
            <person name="Varghese N."/>
            <person name="Submissions S."/>
        </authorList>
    </citation>
    <scope>NUCLEOTIDE SEQUENCE [LARGE SCALE GENOMIC DNA]</scope>
    <source>
        <strain evidence="3">ANC 5109</strain>
    </source>
</reference>
<keyword evidence="3" id="KW-1185">Reference proteome</keyword>